<name>A0A9Q3HWS4_9BASI</name>
<proteinExistence type="predicted"/>
<dbReference type="EMBL" id="AVOT02028404">
    <property type="protein sequence ID" value="MBW0520886.1"/>
    <property type="molecule type" value="Genomic_DNA"/>
</dbReference>
<accession>A0A9Q3HWS4</accession>
<comment type="caution">
    <text evidence="2">The sequence shown here is derived from an EMBL/GenBank/DDBJ whole genome shotgun (WGS) entry which is preliminary data.</text>
</comment>
<organism evidence="2 3">
    <name type="scientific">Austropuccinia psidii MF-1</name>
    <dbReference type="NCBI Taxonomy" id="1389203"/>
    <lineage>
        <taxon>Eukaryota</taxon>
        <taxon>Fungi</taxon>
        <taxon>Dikarya</taxon>
        <taxon>Basidiomycota</taxon>
        <taxon>Pucciniomycotina</taxon>
        <taxon>Pucciniomycetes</taxon>
        <taxon>Pucciniales</taxon>
        <taxon>Sphaerophragmiaceae</taxon>
        <taxon>Austropuccinia</taxon>
    </lineage>
</organism>
<keyword evidence="1" id="KW-0812">Transmembrane</keyword>
<dbReference type="AlphaFoldDB" id="A0A9Q3HWS4"/>
<sequence>MNDVKLQLARNPVKLMIGRFAWLAVAWSPIALSHRRKQHIAATGRDRSNARRLGGAHPSGIVPSDILDLNHKVS</sequence>
<protein>
    <submittedName>
        <fullName evidence="2">Uncharacterized protein</fullName>
    </submittedName>
</protein>
<keyword evidence="1" id="KW-1133">Transmembrane helix</keyword>
<reference evidence="2" key="1">
    <citation type="submission" date="2021-03" db="EMBL/GenBank/DDBJ databases">
        <title>Draft genome sequence of rust myrtle Austropuccinia psidii MF-1, a brazilian biotype.</title>
        <authorList>
            <person name="Quecine M.C."/>
            <person name="Pachon D.M.R."/>
            <person name="Bonatelli M.L."/>
            <person name="Correr F.H."/>
            <person name="Franceschini L.M."/>
            <person name="Leite T.F."/>
            <person name="Margarido G.R.A."/>
            <person name="Almeida C.A."/>
            <person name="Ferrarezi J.A."/>
            <person name="Labate C.A."/>
        </authorList>
    </citation>
    <scope>NUCLEOTIDE SEQUENCE</scope>
    <source>
        <strain evidence="2">MF-1</strain>
    </source>
</reference>
<evidence type="ECO:0000313" key="3">
    <source>
        <dbReference type="Proteomes" id="UP000765509"/>
    </source>
</evidence>
<evidence type="ECO:0000256" key="1">
    <source>
        <dbReference type="SAM" id="Phobius"/>
    </source>
</evidence>
<dbReference type="Proteomes" id="UP000765509">
    <property type="component" value="Unassembled WGS sequence"/>
</dbReference>
<keyword evidence="3" id="KW-1185">Reference proteome</keyword>
<gene>
    <name evidence="2" type="ORF">O181_060601</name>
</gene>
<feature type="transmembrane region" description="Helical" evidence="1">
    <location>
        <begin position="12"/>
        <end position="32"/>
    </location>
</feature>
<evidence type="ECO:0000313" key="2">
    <source>
        <dbReference type="EMBL" id="MBW0520886.1"/>
    </source>
</evidence>
<keyword evidence="1" id="KW-0472">Membrane</keyword>